<name>A0A1G7CU13_9FLAO</name>
<evidence type="ECO:0000259" key="11">
    <source>
        <dbReference type="PROSITE" id="PS52015"/>
    </source>
</evidence>
<evidence type="ECO:0000313" key="12">
    <source>
        <dbReference type="EMBL" id="SDE42787.1"/>
    </source>
</evidence>
<dbReference type="NCBIfam" id="TIGR01352">
    <property type="entry name" value="tonB_Cterm"/>
    <property type="match status" value="1"/>
</dbReference>
<keyword evidence="8" id="KW-1133">Transmembrane helix</keyword>
<keyword evidence="5" id="KW-0997">Cell inner membrane</keyword>
<dbReference type="InterPro" id="IPR006260">
    <property type="entry name" value="TonB/TolA_C"/>
</dbReference>
<dbReference type="Gene3D" id="3.30.1150.10">
    <property type="match status" value="1"/>
</dbReference>
<evidence type="ECO:0000256" key="5">
    <source>
        <dbReference type="ARBA" id="ARBA00022519"/>
    </source>
</evidence>
<evidence type="ECO:0000256" key="8">
    <source>
        <dbReference type="ARBA" id="ARBA00022989"/>
    </source>
</evidence>
<keyword evidence="13" id="KW-1185">Reference proteome</keyword>
<evidence type="ECO:0000256" key="4">
    <source>
        <dbReference type="ARBA" id="ARBA00022475"/>
    </source>
</evidence>
<evidence type="ECO:0000256" key="9">
    <source>
        <dbReference type="ARBA" id="ARBA00023136"/>
    </source>
</evidence>
<dbReference type="PANTHER" id="PTHR33446">
    <property type="entry name" value="PROTEIN TONB-RELATED"/>
    <property type="match status" value="1"/>
</dbReference>
<evidence type="ECO:0000256" key="3">
    <source>
        <dbReference type="ARBA" id="ARBA00022448"/>
    </source>
</evidence>
<dbReference type="PROSITE" id="PS52015">
    <property type="entry name" value="TONB_CTD"/>
    <property type="match status" value="1"/>
</dbReference>
<dbReference type="AlphaFoldDB" id="A0A1G7CU13"/>
<sequence length="282" mass="32514">MKTNFLRVAIVLISFNALSQTTDYNPFSENNFANFKDCNAPTSSAAEECFRKVLMKNFDASFSYQEEKTETNTNGRSVYFNFKVDSIGEIHKVDFYDSDDKKIREPLESSIAQLPRMLPPTEDGIEGNTTFILELKIIPEERALFKVVDIKTRFEKPKTKEKENAETFEFNVIDKVPAFPGCEIEIEQQRKQCFQQRMMKHIMRNFRYPEFAQEKGIQGRVSVLFVIDKEGNITGIKTRGSHPVMELEARRIISKLPQMEPGEQGGKPVKVPFSLPITFRLE</sequence>
<evidence type="ECO:0000256" key="2">
    <source>
        <dbReference type="ARBA" id="ARBA00006555"/>
    </source>
</evidence>
<feature type="signal peptide" evidence="10">
    <location>
        <begin position="1"/>
        <end position="19"/>
    </location>
</feature>
<protein>
    <submittedName>
        <fullName evidence="12">TonB family C-terminal domain-containing protein</fullName>
    </submittedName>
</protein>
<comment type="subcellular location">
    <subcellularLocation>
        <location evidence="1">Cell inner membrane</location>
        <topology evidence="1">Single-pass membrane protein</topology>
        <orientation evidence="1">Periplasmic side</orientation>
    </subcellularLocation>
</comment>
<keyword evidence="6" id="KW-0812">Transmembrane</keyword>
<organism evidence="12 13">
    <name type="scientific">Cellulophaga baltica</name>
    <dbReference type="NCBI Taxonomy" id="76594"/>
    <lineage>
        <taxon>Bacteria</taxon>
        <taxon>Pseudomonadati</taxon>
        <taxon>Bacteroidota</taxon>
        <taxon>Flavobacteriia</taxon>
        <taxon>Flavobacteriales</taxon>
        <taxon>Flavobacteriaceae</taxon>
        <taxon>Cellulophaga</taxon>
    </lineage>
</organism>
<evidence type="ECO:0000256" key="10">
    <source>
        <dbReference type="SAM" id="SignalP"/>
    </source>
</evidence>
<feature type="chain" id="PRO_5010346779" evidence="10">
    <location>
        <begin position="20"/>
        <end position="282"/>
    </location>
</feature>
<keyword evidence="7" id="KW-0653">Protein transport</keyword>
<dbReference type="SUPFAM" id="SSF74653">
    <property type="entry name" value="TolA/TonB C-terminal domain"/>
    <property type="match status" value="1"/>
</dbReference>
<dbReference type="GO" id="GO:0098797">
    <property type="term" value="C:plasma membrane protein complex"/>
    <property type="evidence" value="ECO:0007669"/>
    <property type="project" value="TreeGrafter"/>
</dbReference>
<dbReference type="eggNOG" id="COG0810">
    <property type="taxonomic scope" value="Bacteria"/>
</dbReference>
<dbReference type="RefSeq" id="WP_074537091.1">
    <property type="nucleotide sequence ID" value="NZ_FNBD01000001.1"/>
</dbReference>
<keyword evidence="3" id="KW-0813">Transport</keyword>
<evidence type="ECO:0000256" key="7">
    <source>
        <dbReference type="ARBA" id="ARBA00022927"/>
    </source>
</evidence>
<feature type="domain" description="TonB C-terminal" evidence="11">
    <location>
        <begin position="193"/>
        <end position="282"/>
    </location>
</feature>
<accession>A0A1G7CU13</accession>
<dbReference type="EMBL" id="FNBD01000001">
    <property type="protein sequence ID" value="SDE42787.1"/>
    <property type="molecule type" value="Genomic_DNA"/>
</dbReference>
<dbReference type="InterPro" id="IPR037682">
    <property type="entry name" value="TonB_C"/>
</dbReference>
<evidence type="ECO:0000256" key="1">
    <source>
        <dbReference type="ARBA" id="ARBA00004383"/>
    </source>
</evidence>
<comment type="similarity">
    <text evidence="2">Belongs to the TonB family.</text>
</comment>
<gene>
    <name evidence="12" type="ORF">SAMN04487992_101140</name>
</gene>
<keyword evidence="9" id="KW-0472">Membrane</keyword>
<keyword evidence="10" id="KW-0732">Signal</keyword>
<dbReference type="GO" id="GO:0031992">
    <property type="term" value="F:energy transducer activity"/>
    <property type="evidence" value="ECO:0007669"/>
    <property type="project" value="TreeGrafter"/>
</dbReference>
<dbReference type="InterPro" id="IPR051045">
    <property type="entry name" value="TonB-dependent_transducer"/>
</dbReference>
<keyword evidence="4" id="KW-1003">Cell membrane</keyword>
<dbReference type="Pfam" id="PF03544">
    <property type="entry name" value="TonB_C"/>
    <property type="match status" value="1"/>
</dbReference>
<dbReference type="GO" id="GO:0015031">
    <property type="term" value="P:protein transport"/>
    <property type="evidence" value="ECO:0007669"/>
    <property type="project" value="UniProtKB-KW"/>
</dbReference>
<reference evidence="13" key="1">
    <citation type="submission" date="2016-10" db="EMBL/GenBank/DDBJ databases">
        <authorList>
            <person name="Varghese N."/>
            <person name="Submissions S."/>
        </authorList>
    </citation>
    <scope>NUCLEOTIDE SEQUENCE [LARGE SCALE GENOMIC DNA]</scope>
    <source>
        <strain evidence="13">DSM 24729</strain>
    </source>
</reference>
<proteinExistence type="inferred from homology"/>
<dbReference type="PANTHER" id="PTHR33446:SF2">
    <property type="entry name" value="PROTEIN TONB"/>
    <property type="match status" value="1"/>
</dbReference>
<evidence type="ECO:0000313" key="13">
    <source>
        <dbReference type="Proteomes" id="UP000182114"/>
    </source>
</evidence>
<dbReference type="GO" id="GO:0055085">
    <property type="term" value="P:transmembrane transport"/>
    <property type="evidence" value="ECO:0007669"/>
    <property type="project" value="InterPro"/>
</dbReference>
<evidence type="ECO:0000256" key="6">
    <source>
        <dbReference type="ARBA" id="ARBA00022692"/>
    </source>
</evidence>
<dbReference type="Proteomes" id="UP000182114">
    <property type="component" value="Unassembled WGS sequence"/>
</dbReference>